<comment type="catalytic activity">
    <reaction evidence="10">
        <text>a lipid X + a UDP-2-N,3-O-bis[(3R)-3-hydroxyacyl]-alpha-D-glucosamine = a lipid A disaccharide + UDP + H(+)</text>
        <dbReference type="Rhea" id="RHEA:67828"/>
        <dbReference type="ChEBI" id="CHEBI:15378"/>
        <dbReference type="ChEBI" id="CHEBI:58223"/>
        <dbReference type="ChEBI" id="CHEBI:137748"/>
        <dbReference type="ChEBI" id="CHEBI:176338"/>
        <dbReference type="ChEBI" id="CHEBI:176343"/>
        <dbReference type="EC" id="2.4.1.182"/>
    </reaction>
</comment>
<dbReference type="Pfam" id="PF02684">
    <property type="entry name" value="LpxB"/>
    <property type="match status" value="1"/>
</dbReference>
<keyword evidence="9" id="KW-0443">Lipid metabolism</keyword>
<evidence type="ECO:0000256" key="8">
    <source>
        <dbReference type="ARBA" id="ARBA00022679"/>
    </source>
</evidence>
<name>A0ABY7YSI8_9HYPH</name>
<gene>
    <name evidence="11" type="ORF">PSQ19_03370</name>
</gene>
<evidence type="ECO:0000256" key="7">
    <source>
        <dbReference type="ARBA" id="ARBA00022676"/>
    </source>
</evidence>
<protein>
    <recommendedName>
        <fullName evidence="4">Lipid-A-disaccharide synthase</fullName>
        <ecNumber evidence="3">2.4.1.182</ecNumber>
    </recommendedName>
</protein>
<dbReference type="PANTHER" id="PTHR30372">
    <property type="entry name" value="LIPID-A-DISACCHARIDE SYNTHASE"/>
    <property type="match status" value="1"/>
</dbReference>
<dbReference type="PANTHER" id="PTHR30372:SF4">
    <property type="entry name" value="LIPID-A-DISACCHARIDE SYNTHASE, MITOCHONDRIAL-RELATED"/>
    <property type="match status" value="1"/>
</dbReference>
<keyword evidence="7" id="KW-0328">Glycosyltransferase</keyword>
<dbReference type="EMBL" id="CP118246">
    <property type="protein sequence ID" value="WDR04219.1"/>
    <property type="molecule type" value="Genomic_DNA"/>
</dbReference>
<evidence type="ECO:0000313" key="12">
    <source>
        <dbReference type="Proteomes" id="UP001220530"/>
    </source>
</evidence>
<evidence type="ECO:0000256" key="5">
    <source>
        <dbReference type="ARBA" id="ARBA00022516"/>
    </source>
</evidence>
<evidence type="ECO:0000256" key="3">
    <source>
        <dbReference type="ARBA" id="ARBA00012687"/>
    </source>
</evidence>
<sequence>MVEALRLFIVAGEPSGDRIAADLLTRLQARLRVDVFGVGGDEMVALGLDPIFPMDDLAVMGLTDVIKRLPLLLWRVEQTAREIARLAPDVTVLVDAQDFSKRVAKRARGLGYQGPMILFGAPTVWARAPQRAAKLTPFFNEVLAVLPFEPKVMARLGGPPTSYVGHPALKDVAVATSHDAGIVVLLPGSRPGELRRHLPLLRSLAQRLADHPNVDGFFIPTLPHLVADMRAAVAGWAMPVEISAVRTERAEHYRGALMALSVAGTATLELALAKLPMILIYAMDAAQAATYKQIGQPVVGLPNIIAGSSIVPEFVARNPDVAEIAAAALLLVENKEARQRQITAFDEPC</sequence>
<dbReference type="SUPFAM" id="SSF53756">
    <property type="entry name" value="UDP-Glycosyltransferase/glycogen phosphorylase"/>
    <property type="match status" value="1"/>
</dbReference>
<evidence type="ECO:0000256" key="2">
    <source>
        <dbReference type="ARBA" id="ARBA00007868"/>
    </source>
</evidence>
<organism evidence="11 12">
    <name type="scientific">Devosia algicola</name>
    <dbReference type="NCBI Taxonomy" id="3026418"/>
    <lineage>
        <taxon>Bacteria</taxon>
        <taxon>Pseudomonadati</taxon>
        <taxon>Pseudomonadota</taxon>
        <taxon>Alphaproteobacteria</taxon>
        <taxon>Hyphomicrobiales</taxon>
        <taxon>Devosiaceae</taxon>
        <taxon>Devosia</taxon>
    </lineage>
</organism>
<reference evidence="11 12" key="1">
    <citation type="submission" date="2023-02" db="EMBL/GenBank/DDBJ databases">
        <title>Devosia algicola sp. nov., isolated from the phycosphere of marine algae.</title>
        <authorList>
            <person name="Kim J.M."/>
            <person name="Lee J.K."/>
            <person name="Choi B.J."/>
            <person name="Bayburt H."/>
            <person name="Jeon C.O."/>
        </authorList>
    </citation>
    <scope>NUCLEOTIDE SEQUENCE [LARGE SCALE GENOMIC DNA]</scope>
    <source>
        <strain evidence="11 12">G20-9</strain>
    </source>
</reference>
<proteinExistence type="inferred from homology"/>
<evidence type="ECO:0000256" key="9">
    <source>
        <dbReference type="ARBA" id="ARBA00023098"/>
    </source>
</evidence>
<dbReference type="RefSeq" id="WP_282220602.1">
    <property type="nucleotide sequence ID" value="NZ_CP118246.1"/>
</dbReference>
<evidence type="ECO:0000256" key="1">
    <source>
        <dbReference type="ARBA" id="ARBA00002056"/>
    </source>
</evidence>
<accession>A0ABY7YSI8</accession>
<evidence type="ECO:0000313" key="11">
    <source>
        <dbReference type="EMBL" id="WDR04219.1"/>
    </source>
</evidence>
<dbReference type="EC" id="2.4.1.182" evidence="3"/>
<comment type="function">
    <text evidence="1">Condensation of UDP-2,3-diacylglucosamine and 2,3-diacylglucosamine-1-phosphate to form lipid A disaccharide, a precursor of lipid A, a phosphorylated glycolipid that anchors the lipopolysaccharide to the outer membrane of the cell.</text>
</comment>
<dbReference type="InterPro" id="IPR003835">
    <property type="entry name" value="Glyco_trans_19"/>
</dbReference>
<evidence type="ECO:0000256" key="4">
    <source>
        <dbReference type="ARBA" id="ARBA00020902"/>
    </source>
</evidence>
<comment type="similarity">
    <text evidence="2">Belongs to the LpxB family.</text>
</comment>
<keyword evidence="12" id="KW-1185">Reference proteome</keyword>
<keyword evidence="6" id="KW-0441">Lipid A biosynthesis</keyword>
<dbReference type="Proteomes" id="UP001220530">
    <property type="component" value="Chromosome"/>
</dbReference>
<keyword evidence="8" id="KW-0808">Transferase</keyword>
<evidence type="ECO:0000256" key="10">
    <source>
        <dbReference type="ARBA" id="ARBA00048975"/>
    </source>
</evidence>
<evidence type="ECO:0000256" key="6">
    <source>
        <dbReference type="ARBA" id="ARBA00022556"/>
    </source>
</evidence>
<keyword evidence="5" id="KW-0444">Lipid biosynthesis</keyword>